<evidence type="ECO:0000313" key="2">
    <source>
        <dbReference type="EMBL" id="VFK22438.1"/>
    </source>
</evidence>
<accession>A0A450WZI7</accession>
<organism evidence="2">
    <name type="scientific">Candidatus Kentrum sp. LPFa</name>
    <dbReference type="NCBI Taxonomy" id="2126335"/>
    <lineage>
        <taxon>Bacteria</taxon>
        <taxon>Pseudomonadati</taxon>
        <taxon>Pseudomonadota</taxon>
        <taxon>Gammaproteobacteria</taxon>
        <taxon>Candidatus Kentrum</taxon>
    </lineage>
</organism>
<reference evidence="2" key="1">
    <citation type="submission" date="2019-02" db="EMBL/GenBank/DDBJ databases">
        <authorList>
            <person name="Gruber-Vodicka R. H."/>
            <person name="Seah K. B. B."/>
        </authorList>
    </citation>
    <scope>NUCLEOTIDE SEQUENCE</scope>
    <source>
        <strain evidence="2">BECK_S313</strain>
    </source>
</reference>
<feature type="region of interest" description="Disordered" evidence="1">
    <location>
        <begin position="53"/>
        <end position="74"/>
    </location>
</feature>
<name>A0A450WZI7_9GAMM</name>
<evidence type="ECO:0000256" key="1">
    <source>
        <dbReference type="SAM" id="MobiDB-lite"/>
    </source>
</evidence>
<protein>
    <submittedName>
        <fullName evidence="2">Uncharacterized protein</fullName>
    </submittedName>
</protein>
<sequence length="74" mass="8439">MELRREYRHGGIEPEDEPSLADKRPLVRLRRARRGLGLSLGLRLQGWIPQKAQGQQKQEEGFGLHVITPTPRSA</sequence>
<gene>
    <name evidence="2" type="ORF">BECKLPF1236B_GA0070989_13093</name>
</gene>
<dbReference type="EMBL" id="CAADFK010000309">
    <property type="protein sequence ID" value="VFK22438.1"/>
    <property type="molecule type" value="Genomic_DNA"/>
</dbReference>
<feature type="region of interest" description="Disordered" evidence="1">
    <location>
        <begin position="1"/>
        <end position="23"/>
    </location>
</feature>
<dbReference type="AlphaFoldDB" id="A0A450WZI7"/>
<proteinExistence type="predicted"/>
<feature type="compositionally biased region" description="Basic and acidic residues" evidence="1">
    <location>
        <begin position="1"/>
        <end position="12"/>
    </location>
</feature>